<protein>
    <recommendedName>
        <fullName evidence="3">FAD-binding PCMH-type domain-containing protein</fullName>
    </recommendedName>
</protein>
<organism evidence="1 2">
    <name type="scientific">Linnemannia gamsii</name>
    <dbReference type="NCBI Taxonomy" id="64522"/>
    <lineage>
        <taxon>Eukaryota</taxon>
        <taxon>Fungi</taxon>
        <taxon>Fungi incertae sedis</taxon>
        <taxon>Mucoromycota</taxon>
        <taxon>Mortierellomycotina</taxon>
        <taxon>Mortierellomycetes</taxon>
        <taxon>Mortierellales</taxon>
        <taxon>Mortierellaceae</taxon>
        <taxon>Linnemannia</taxon>
    </lineage>
</organism>
<dbReference type="PANTHER" id="PTHR43762">
    <property type="entry name" value="L-GULONOLACTONE OXIDASE"/>
    <property type="match status" value="1"/>
</dbReference>
<evidence type="ECO:0008006" key="3">
    <source>
        <dbReference type="Google" id="ProtNLM"/>
    </source>
</evidence>
<gene>
    <name evidence="1" type="ORF">BGZ96_005503</name>
</gene>
<name>A0ABQ7JHA4_9FUNG</name>
<feature type="non-terminal residue" evidence="1">
    <location>
        <position position="103"/>
    </location>
</feature>
<accession>A0ABQ7JHA4</accession>
<dbReference type="PANTHER" id="PTHR43762:SF1">
    <property type="entry name" value="D-ARABINONO-1,4-LACTONE OXIDASE"/>
    <property type="match status" value="1"/>
</dbReference>
<sequence length="103" mass="11263">MTILAVNEKVIRNFNSNNSLAIAPKKLKGLSGFLRSLFDPPSKIKEPQWTNWAKNQSCDPAEIFHPENLKNLIAIVLKAKASGKKIRCAGSGHTWSSSSVTDG</sequence>
<dbReference type="SUPFAM" id="SSF56176">
    <property type="entry name" value="FAD-binding/transporter-associated domain-like"/>
    <property type="match status" value="1"/>
</dbReference>
<comment type="caution">
    <text evidence="1">The sequence shown here is derived from an EMBL/GenBank/DDBJ whole genome shotgun (WGS) entry which is preliminary data.</text>
</comment>
<dbReference type="Proteomes" id="UP001194696">
    <property type="component" value="Unassembled WGS sequence"/>
</dbReference>
<dbReference type="EMBL" id="JAAAIM010002593">
    <property type="protein sequence ID" value="KAG0272003.1"/>
    <property type="molecule type" value="Genomic_DNA"/>
</dbReference>
<dbReference type="InterPro" id="IPR016167">
    <property type="entry name" value="FAD-bd_PCMH_sub1"/>
</dbReference>
<dbReference type="InterPro" id="IPR036318">
    <property type="entry name" value="FAD-bd_PCMH-like_sf"/>
</dbReference>
<evidence type="ECO:0000313" key="1">
    <source>
        <dbReference type="EMBL" id="KAG0272003.1"/>
    </source>
</evidence>
<reference evidence="1 2" key="1">
    <citation type="journal article" date="2020" name="Fungal Divers.">
        <title>Resolving the Mortierellaceae phylogeny through synthesis of multi-gene phylogenetics and phylogenomics.</title>
        <authorList>
            <person name="Vandepol N."/>
            <person name="Liber J."/>
            <person name="Desiro A."/>
            <person name="Na H."/>
            <person name="Kennedy M."/>
            <person name="Barry K."/>
            <person name="Grigoriev I.V."/>
            <person name="Miller A.N."/>
            <person name="O'Donnell K."/>
            <person name="Stajich J.E."/>
            <person name="Bonito G."/>
        </authorList>
    </citation>
    <scope>NUCLEOTIDE SEQUENCE [LARGE SCALE GENOMIC DNA]</scope>
    <source>
        <strain evidence="1 2">AD045</strain>
    </source>
</reference>
<evidence type="ECO:0000313" key="2">
    <source>
        <dbReference type="Proteomes" id="UP001194696"/>
    </source>
</evidence>
<dbReference type="Gene3D" id="3.30.43.10">
    <property type="entry name" value="Uridine Diphospho-n-acetylenolpyruvylglucosamine Reductase, domain 2"/>
    <property type="match status" value="1"/>
</dbReference>
<keyword evidence="2" id="KW-1185">Reference proteome</keyword>
<proteinExistence type="predicted"/>
<dbReference type="InterPro" id="IPR010031">
    <property type="entry name" value="FAD_lactone_oxidase-like"/>
</dbReference>